<dbReference type="OrthoDB" id="3483843at2"/>
<dbReference type="AlphaFoldDB" id="A0A5C4J528"/>
<evidence type="ECO:0000256" key="1">
    <source>
        <dbReference type="SAM" id="MobiDB-lite"/>
    </source>
</evidence>
<feature type="compositionally biased region" description="Basic and acidic residues" evidence="1">
    <location>
        <begin position="35"/>
        <end position="48"/>
    </location>
</feature>
<feature type="transmembrane region" description="Helical" evidence="2">
    <location>
        <begin position="54"/>
        <end position="72"/>
    </location>
</feature>
<feature type="region of interest" description="Disordered" evidence="1">
    <location>
        <begin position="1"/>
        <end position="52"/>
    </location>
</feature>
<organism evidence="3 4">
    <name type="scientific">Actinomadura soli</name>
    <dbReference type="NCBI Taxonomy" id="2508997"/>
    <lineage>
        <taxon>Bacteria</taxon>
        <taxon>Bacillati</taxon>
        <taxon>Actinomycetota</taxon>
        <taxon>Actinomycetes</taxon>
        <taxon>Streptosporangiales</taxon>
        <taxon>Thermomonosporaceae</taxon>
        <taxon>Actinomadura</taxon>
    </lineage>
</organism>
<feature type="compositionally biased region" description="Acidic residues" evidence="1">
    <location>
        <begin position="1"/>
        <end position="10"/>
    </location>
</feature>
<gene>
    <name evidence="3" type="ORF">ETD83_33880</name>
</gene>
<dbReference type="EMBL" id="VCKW01000260">
    <property type="protein sequence ID" value="TMQ90799.1"/>
    <property type="molecule type" value="Genomic_DNA"/>
</dbReference>
<keyword evidence="4" id="KW-1185">Reference proteome</keyword>
<proteinExistence type="predicted"/>
<comment type="caution">
    <text evidence="3">The sequence shown here is derived from an EMBL/GenBank/DDBJ whole genome shotgun (WGS) entry which is preliminary data.</text>
</comment>
<keyword evidence="2" id="KW-0812">Transmembrane</keyword>
<name>A0A5C4J528_9ACTN</name>
<reference evidence="3 4" key="1">
    <citation type="submission" date="2019-05" db="EMBL/GenBank/DDBJ databases">
        <title>Draft genome sequence of Actinomadura sp. 14C53.</title>
        <authorList>
            <person name="Saricaoglu S."/>
            <person name="Isik K."/>
        </authorList>
    </citation>
    <scope>NUCLEOTIDE SEQUENCE [LARGE SCALE GENOMIC DNA]</scope>
    <source>
        <strain evidence="3 4">14C53</strain>
    </source>
</reference>
<keyword evidence="2" id="KW-1133">Transmembrane helix</keyword>
<protein>
    <submittedName>
        <fullName evidence="3">Uncharacterized protein</fullName>
    </submittedName>
</protein>
<evidence type="ECO:0000256" key="2">
    <source>
        <dbReference type="SAM" id="Phobius"/>
    </source>
</evidence>
<accession>A0A5C4J528</accession>
<keyword evidence="2" id="KW-0472">Membrane</keyword>
<feature type="transmembrane region" description="Helical" evidence="2">
    <location>
        <begin position="92"/>
        <end position="111"/>
    </location>
</feature>
<feature type="compositionally biased region" description="Low complexity" evidence="1">
    <location>
        <begin position="15"/>
        <end position="34"/>
    </location>
</feature>
<evidence type="ECO:0000313" key="3">
    <source>
        <dbReference type="EMBL" id="TMQ90799.1"/>
    </source>
</evidence>
<dbReference type="Proteomes" id="UP000309174">
    <property type="component" value="Unassembled WGS sequence"/>
</dbReference>
<evidence type="ECO:0000313" key="4">
    <source>
        <dbReference type="Proteomes" id="UP000309174"/>
    </source>
</evidence>
<sequence length="115" mass="12107">MGDDRDEPLEGDIGPSAPASRPGPPAGAAAPSAAEESRRHEAEREERRRHANAVSGRIAAVIAALLLAFLIYDSVTTAVEAHGRGDDWIHPPAVIAAVCSLALVTLLAWAVRRVK</sequence>
<dbReference type="RefSeq" id="WP_138649289.1">
    <property type="nucleotide sequence ID" value="NZ_VCKW01000260.1"/>
</dbReference>